<gene>
    <name evidence="13" type="ORF">QJS10_CPA08g00507</name>
</gene>
<dbReference type="SMART" id="SM00535">
    <property type="entry name" value="RIBOc"/>
    <property type="match status" value="1"/>
</dbReference>
<dbReference type="Pfam" id="PF00035">
    <property type="entry name" value="dsrm"/>
    <property type="match status" value="1"/>
</dbReference>
<evidence type="ECO:0000256" key="9">
    <source>
        <dbReference type="PROSITE-ProRule" id="PRU00266"/>
    </source>
</evidence>
<dbReference type="GO" id="GO:0005737">
    <property type="term" value="C:cytoplasm"/>
    <property type="evidence" value="ECO:0007669"/>
    <property type="project" value="TreeGrafter"/>
</dbReference>
<keyword evidence="4" id="KW-0479">Metal-binding</keyword>
<keyword evidence="7" id="KW-0460">Magnesium</keyword>
<evidence type="ECO:0000259" key="12">
    <source>
        <dbReference type="PROSITE" id="PS50142"/>
    </source>
</evidence>
<evidence type="ECO:0000259" key="11">
    <source>
        <dbReference type="PROSITE" id="PS50137"/>
    </source>
</evidence>
<feature type="compositionally biased region" description="Basic and acidic residues" evidence="10">
    <location>
        <begin position="108"/>
        <end position="119"/>
    </location>
</feature>
<dbReference type="AlphaFoldDB" id="A0AAV9EEJ4"/>
<evidence type="ECO:0000256" key="8">
    <source>
        <dbReference type="ARBA" id="ARBA00022884"/>
    </source>
</evidence>
<dbReference type="SUPFAM" id="SSF54768">
    <property type="entry name" value="dsRNA-binding domain-like"/>
    <property type="match status" value="1"/>
</dbReference>
<dbReference type="PANTHER" id="PTHR14950">
    <property type="entry name" value="DICER-RELATED"/>
    <property type="match status" value="1"/>
</dbReference>
<keyword evidence="14" id="KW-1185">Reference proteome</keyword>
<dbReference type="PROSITE" id="PS50142">
    <property type="entry name" value="RNASE_3_2"/>
    <property type="match status" value="1"/>
</dbReference>
<comment type="cofactor">
    <cofactor evidence="2">
        <name>Mg(2+)</name>
        <dbReference type="ChEBI" id="CHEBI:18420"/>
    </cofactor>
</comment>
<dbReference type="GO" id="GO:0005634">
    <property type="term" value="C:nucleus"/>
    <property type="evidence" value="ECO:0007669"/>
    <property type="project" value="TreeGrafter"/>
</dbReference>
<feature type="region of interest" description="Disordered" evidence="10">
    <location>
        <begin position="96"/>
        <end position="119"/>
    </location>
</feature>
<evidence type="ECO:0000256" key="5">
    <source>
        <dbReference type="ARBA" id="ARBA00022759"/>
    </source>
</evidence>
<dbReference type="GO" id="GO:0046872">
    <property type="term" value="F:metal ion binding"/>
    <property type="evidence" value="ECO:0007669"/>
    <property type="project" value="UniProtKB-KW"/>
</dbReference>
<accession>A0AAV9EEJ4</accession>
<evidence type="ECO:0000256" key="4">
    <source>
        <dbReference type="ARBA" id="ARBA00022723"/>
    </source>
</evidence>
<keyword evidence="5" id="KW-0255">Endonuclease</keyword>
<reference evidence="13" key="2">
    <citation type="submission" date="2023-06" db="EMBL/GenBank/DDBJ databases">
        <authorList>
            <person name="Ma L."/>
            <person name="Liu K.-W."/>
            <person name="Li Z."/>
            <person name="Hsiao Y.-Y."/>
            <person name="Qi Y."/>
            <person name="Fu T."/>
            <person name="Tang G."/>
            <person name="Zhang D."/>
            <person name="Sun W.-H."/>
            <person name="Liu D.-K."/>
            <person name="Li Y."/>
            <person name="Chen G.-Z."/>
            <person name="Liu X.-D."/>
            <person name="Liao X.-Y."/>
            <person name="Jiang Y.-T."/>
            <person name="Yu X."/>
            <person name="Hao Y."/>
            <person name="Huang J."/>
            <person name="Zhao X.-W."/>
            <person name="Ke S."/>
            <person name="Chen Y.-Y."/>
            <person name="Wu W.-L."/>
            <person name="Hsu J.-L."/>
            <person name="Lin Y.-F."/>
            <person name="Huang M.-D."/>
            <person name="Li C.-Y."/>
            <person name="Huang L."/>
            <person name="Wang Z.-W."/>
            <person name="Zhao X."/>
            <person name="Zhong W.-Y."/>
            <person name="Peng D.-H."/>
            <person name="Ahmad S."/>
            <person name="Lan S."/>
            <person name="Zhang J.-S."/>
            <person name="Tsai W.-C."/>
            <person name="Van De Peer Y."/>
            <person name="Liu Z.-J."/>
        </authorList>
    </citation>
    <scope>NUCLEOTIDE SEQUENCE</scope>
    <source>
        <strain evidence="13">CP</strain>
        <tissue evidence="13">Leaves</tissue>
    </source>
</reference>
<evidence type="ECO:0000313" key="13">
    <source>
        <dbReference type="EMBL" id="KAK1311298.1"/>
    </source>
</evidence>
<evidence type="ECO:0000313" key="14">
    <source>
        <dbReference type="Proteomes" id="UP001180020"/>
    </source>
</evidence>
<dbReference type="Proteomes" id="UP001180020">
    <property type="component" value="Unassembled WGS sequence"/>
</dbReference>
<name>A0AAV9EEJ4_ACOCL</name>
<comment type="caution">
    <text evidence="13">The sequence shown here is derived from an EMBL/GenBank/DDBJ whole genome shotgun (WGS) entry which is preliminary data.</text>
</comment>
<protein>
    <submittedName>
        <fullName evidence="13">Uncharacterized protein</fullName>
    </submittedName>
</protein>
<dbReference type="InterPro" id="IPR014720">
    <property type="entry name" value="dsRBD_dom"/>
</dbReference>
<dbReference type="InterPro" id="IPR036389">
    <property type="entry name" value="RNase_III_sf"/>
</dbReference>
<keyword evidence="6" id="KW-0378">Hydrolase</keyword>
<comment type="cofactor">
    <cofactor evidence="1">
        <name>Mn(2+)</name>
        <dbReference type="ChEBI" id="CHEBI:29035"/>
    </cofactor>
</comment>
<dbReference type="Gene3D" id="3.30.160.20">
    <property type="match status" value="1"/>
</dbReference>
<evidence type="ECO:0000256" key="2">
    <source>
        <dbReference type="ARBA" id="ARBA00001946"/>
    </source>
</evidence>
<dbReference type="GO" id="GO:0030422">
    <property type="term" value="P:siRNA processing"/>
    <property type="evidence" value="ECO:0007669"/>
    <property type="project" value="TreeGrafter"/>
</dbReference>
<keyword evidence="3" id="KW-0540">Nuclease</keyword>
<evidence type="ECO:0000256" key="6">
    <source>
        <dbReference type="ARBA" id="ARBA00022801"/>
    </source>
</evidence>
<proteinExistence type="predicted"/>
<organism evidence="13 14">
    <name type="scientific">Acorus calamus</name>
    <name type="common">Sweet flag</name>
    <dbReference type="NCBI Taxonomy" id="4465"/>
    <lineage>
        <taxon>Eukaryota</taxon>
        <taxon>Viridiplantae</taxon>
        <taxon>Streptophyta</taxon>
        <taxon>Embryophyta</taxon>
        <taxon>Tracheophyta</taxon>
        <taxon>Spermatophyta</taxon>
        <taxon>Magnoliopsida</taxon>
        <taxon>Liliopsida</taxon>
        <taxon>Acoraceae</taxon>
        <taxon>Acorus</taxon>
    </lineage>
</organism>
<reference evidence="13" key="1">
    <citation type="journal article" date="2023" name="Nat. Commun.">
        <title>Diploid and tetraploid genomes of Acorus and the evolution of monocots.</title>
        <authorList>
            <person name="Ma L."/>
            <person name="Liu K.W."/>
            <person name="Li Z."/>
            <person name="Hsiao Y.Y."/>
            <person name="Qi Y."/>
            <person name="Fu T."/>
            <person name="Tang G.D."/>
            <person name="Zhang D."/>
            <person name="Sun W.H."/>
            <person name="Liu D.K."/>
            <person name="Li Y."/>
            <person name="Chen G.Z."/>
            <person name="Liu X.D."/>
            <person name="Liao X.Y."/>
            <person name="Jiang Y.T."/>
            <person name="Yu X."/>
            <person name="Hao Y."/>
            <person name="Huang J."/>
            <person name="Zhao X.W."/>
            <person name="Ke S."/>
            <person name="Chen Y.Y."/>
            <person name="Wu W.L."/>
            <person name="Hsu J.L."/>
            <person name="Lin Y.F."/>
            <person name="Huang M.D."/>
            <person name="Li C.Y."/>
            <person name="Huang L."/>
            <person name="Wang Z.W."/>
            <person name="Zhao X."/>
            <person name="Zhong W.Y."/>
            <person name="Peng D.H."/>
            <person name="Ahmad S."/>
            <person name="Lan S."/>
            <person name="Zhang J.S."/>
            <person name="Tsai W.C."/>
            <person name="Van de Peer Y."/>
            <person name="Liu Z.J."/>
        </authorList>
    </citation>
    <scope>NUCLEOTIDE SEQUENCE</scope>
    <source>
        <strain evidence="13">CP</strain>
    </source>
</reference>
<dbReference type="EMBL" id="JAUJYO010000008">
    <property type="protein sequence ID" value="KAK1311298.1"/>
    <property type="molecule type" value="Genomic_DNA"/>
</dbReference>
<evidence type="ECO:0000256" key="7">
    <source>
        <dbReference type="ARBA" id="ARBA00022842"/>
    </source>
</evidence>
<dbReference type="PANTHER" id="PTHR14950:SF70">
    <property type="entry name" value="ENDORIBONUCLEASE DICER HOMOLOG 2"/>
    <property type="match status" value="1"/>
</dbReference>
<dbReference type="SUPFAM" id="SSF69065">
    <property type="entry name" value="RNase III domain-like"/>
    <property type="match status" value="1"/>
</dbReference>
<dbReference type="GO" id="GO:0004525">
    <property type="term" value="F:ribonuclease III activity"/>
    <property type="evidence" value="ECO:0007669"/>
    <property type="project" value="InterPro"/>
</dbReference>
<dbReference type="CDD" id="cd00593">
    <property type="entry name" value="RIBOc"/>
    <property type="match status" value="1"/>
</dbReference>
<feature type="domain" description="DRBM" evidence="11">
    <location>
        <begin position="294"/>
        <end position="360"/>
    </location>
</feature>
<evidence type="ECO:0000256" key="10">
    <source>
        <dbReference type="SAM" id="MobiDB-lite"/>
    </source>
</evidence>
<dbReference type="InterPro" id="IPR000999">
    <property type="entry name" value="RNase_III_dom"/>
</dbReference>
<sequence>MVNPMVNNNCNPASPAKLIKQPHPPAVLAQLSKHVVQREQEYKNLVFQKGRESKPTVENRHPELEEEAVKAILEYTRSPDHPASLEKVAKWHTLQLSKEDEEVPSNASEKRAQEGSRGRMLGHREGYVRTEHFDPKNWSIPGECYGCFPETKRLEFLGDAVLDYLITVHLYNVYPGLSPGLLTDLRSASVNNNCYAHAAAKFGLNKHILHASSEFNRQMSDYFSKFGESFAGYSYGWEAGAALPKASLFTVLADVIESLAGAILVDSGFNKDVVWKSIRPLLEPLVSPDTIKYHPVRELGDICAKNSFRKTFTMSHENGIASITAEVEAEGTIYRETKTGKNKKEAKALAADAMLKSLKAGISCL</sequence>
<feature type="domain" description="RNase III" evidence="12">
    <location>
        <begin position="152"/>
        <end position="268"/>
    </location>
</feature>
<evidence type="ECO:0000256" key="3">
    <source>
        <dbReference type="ARBA" id="ARBA00022722"/>
    </source>
</evidence>
<dbReference type="FunFam" id="1.10.1520.10:FF:000004">
    <property type="entry name" value="Endoribonuclease dicer-like 1"/>
    <property type="match status" value="1"/>
</dbReference>
<dbReference type="SMART" id="SM00358">
    <property type="entry name" value="DSRM"/>
    <property type="match status" value="1"/>
</dbReference>
<dbReference type="GO" id="GO:0003723">
    <property type="term" value="F:RNA binding"/>
    <property type="evidence" value="ECO:0007669"/>
    <property type="project" value="UniProtKB-UniRule"/>
</dbReference>
<keyword evidence="8 9" id="KW-0694">RNA-binding</keyword>
<evidence type="ECO:0000256" key="1">
    <source>
        <dbReference type="ARBA" id="ARBA00001936"/>
    </source>
</evidence>
<dbReference type="Gene3D" id="1.10.1520.10">
    <property type="entry name" value="Ribonuclease III domain"/>
    <property type="match status" value="1"/>
</dbReference>
<dbReference type="Pfam" id="PF00636">
    <property type="entry name" value="Ribonuclease_3"/>
    <property type="match status" value="1"/>
</dbReference>
<dbReference type="PROSITE" id="PS50137">
    <property type="entry name" value="DS_RBD"/>
    <property type="match status" value="1"/>
</dbReference>